<organism evidence="1 2">
    <name type="scientific">Eleusine coracana subsp. coracana</name>
    <dbReference type="NCBI Taxonomy" id="191504"/>
    <lineage>
        <taxon>Eukaryota</taxon>
        <taxon>Viridiplantae</taxon>
        <taxon>Streptophyta</taxon>
        <taxon>Embryophyta</taxon>
        <taxon>Tracheophyta</taxon>
        <taxon>Spermatophyta</taxon>
        <taxon>Magnoliopsida</taxon>
        <taxon>Liliopsida</taxon>
        <taxon>Poales</taxon>
        <taxon>Poaceae</taxon>
        <taxon>PACMAD clade</taxon>
        <taxon>Chloridoideae</taxon>
        <taxon>Cynodonteae</taxon>
        <taxon>Eleusininae</taxon>
        <taxon>Eleusine</taxon>
    </lineage>
</organism>
<keyword evidence="2" id="KW-1185">Reference proteome</keyword>
<gene>
    <name evidence="1" type="primary">ga12609</name>
    <name evidence="1" type="ORF">PR202_ga12609</name>
</gene>
<protein>
    <submittedName>
        <fullName evidence="1">Uncharacterized protein</fullName>
    </submittedName>
</protein>
<dbReference type="AlphaFoldDB" id="A0AAV5CBZ1"/>
<comment type="caution">
    <text evidence="1">The sequence shown here is derived from an EMBL/GenBank/DDBJ whole genome shotgun (WGS) entry which is preliminary data.</text>
</comment>
<reference evidence="1" key="2">
    <citation type="submission" date="2021-12" db="EMBL/GenBank/DDBJ databases">
        <title>Resequencing data analysis of finger millet.</title>
        <authorList>
            <person name="Hatakeyama M."/>
            <person name="Aluri S."/>
            <person name="Balachadran M.T."/>
            <person name="Sivarajan S.R."/>
            <person name="Poveda L."/>
            <person name="Shimizu-Inatsugi R."/>
            <person name="Schlapbach R."/>
            <person name="Sreeman S.M."/>
            <person name="Shimizu K.K."/>
        </authorList>
    </citation>
    <scope>NUCLEOTIDE SEQUENCE</scope>
</reference>
<name>A0AAV5CBZ1_ELECO</name>
<evidence type="ECO:0000313" key="1">
    <source>
        <dbReference type="EMBL" id="GJM95831.1"/>
    </source>
</evidence>
<dbReference type="EMBL" id="BQKI01000006">
    <property type="protein sequence ID" value="GJM95831.1"/>
    <property type="molecule type" value="Genomic_DNA"/>
</dbReference>
<sequence length="78" mass="8804">MSISEAATVASEQGRGDGELEKFIDSKENMAFNDFDEQSTFIAIQDRKFTSVRKFNHDFLEQIGVLIDTENALNQQGE</sequence>
<accession>A0AAV5CBZ1</accession>
<proteinExistence type="predicted"/>
<reference evidence="1" key="1">
    <citation type="journal article" date="2018" name="DNA Res.">
        <title>Multiple hybrid de novo genome assembly of finger millet, an orphan allotetraploid crop.</title>
        <authorList>
            <person name="Hatakeyama M."/>
            <person name="Aluri S."/>
            <person name="Balachadran M.T."/>
            <person name="Sivarajan S.R."/>
            <person name="Patrignani A."/>
            <person name="Gruter S."/>
            <person name="Poveda L."/>
            <person name="Shimizu-Inatsugi R."/>
            <person name="Baeten J."/>
            <person name="Francoijs K.J."/>
            <person name="Nataraja K.N."/>
            <person name="Reddy Y.A.N."/>
            <person name="Phadnis S."/>
            <person name="Ravikumar R.L."/>
            <person name="Schlapbach R."/>
            <person name="Sreeman S.M."/>
            <person name="Shimizu K.K."/>
        </authorList>
    </citation>
    <scope>NUCLEOTIDE SEQUENCE</scope>
</reference>
<dbReference type="Proteomes" id="UP001054889">
    <property type="component" value="Unassembled WGS sequence"/>
</dbReference>
<evidence type="ECO:0000313" key="2">
    <source>
        <dbReference type="Proteomes" id="UP001054889"/>
    </source>
</evidence>